<evidence type="ECO:0000256" key="5">
    <source>
        <dbReference type="ARBA" id="ARBA00023288"/>
    </source>
</evidence>
<reference evidence="10" key="2">
    <citation type="submission" date="2017-05" db="EMBL/GenBank/DDBJ databases">
        <title>Improved OligoMM genomes.</title>
        <authorList>
            <person name="Garzetti D."/>
        </authorList>
    </citation>
    <scope>NUCLEOTIDE SEQUENCE [LARGE SCALE GENOMIC DNA]</scope>
    <source>
        <strain evidence="10">KB18</strain>
    </source>
</reference>
<name>A0A1Z2XUE9_9FIRM</name>
<protein>
    <submittedName>
        <fullName evidence="9">Extracellular solute-binding protein</fullName>
    </submittedName>
</protein>
<organism evidence="9 11">
    <name type="scientific">Acutalibacter muris</name>
    <dbReference type="NCBI Taxonomy" id="1796620"/>
    <lineage>
        <taxon>Bacteria</taxon>
        <taxon>Bacillati</taxon>
        <taxon>Bacillota</taxon>
        <taxon>Clostridia</taxon>
        <taxon>Eubacteriales</taxon>
        <taxon>Acutalibacteraceae</taxon>
        <taxon>Acutalibacter</taxon>
    </lineage>
</organism>
<keyword evidence="1" id="KW-1003">Cell membrane</keyword>
<evidence type="ECO:0000256" key="6">
    <source>
        <dbReference type="SAM" id="MobiDB-lite"/>
    </source>
</evidence>
<feature type="chain" id="PRO_5043501057" evidence="7">
    <location>
        <begin position="23"/>
        <end position="475"/>
    </location>
</feature>
<dbReference type="PANTHER" id="PTHR43649:SF33">
    <property type="entry name" value="POLYGALACTURONAN_RHAMNOGALACTURONAN-BINDING PROTEIN YTCQ"/>
    <property type="match status" value="1"/>
</dbReference>
<dbReference type="AlphaFoldDB" id="A0A1Z2XUE9"/>
<dbReference type="PROSITE" id="PS51257">
    <property type="entry name" value="PROKAR_LIPOPROTEIN"/>
    <property type="match status" value="1"/>
</dbReference>
<dbReference type="InterPro" id="IPR006059">
    <property type="entry name" value="SBP"/>
</dbReference>
<accession>A0A1Z2XUE9</accession>
<evidence type="ECO:0000313" key="9">
    <source>
        <dbReference type="EMBL" id="QQR31299.1"/>
    </source>
</evidence>
<evidence type="ECO:0000313" key="10">
    <source>
        <dbReference type="Proteomes" id="UP000196710"/>
    </source>
</evidence>
<reference evidence="9 11" key="3">
    <citation type="submission" date="2020-11" db="EMBL/GenBank/DDBJ databases">
        <title>Closed and high quality bacterial genomes of the OMM12 community.</title>
        <authorList>
            <person name="Marbouty M."/>
            <person name="Lamy-Besnier Q."/>
            <person name="Debarbieux L."/>
            <person name="Koszul R."/>
        </authorList>
    </citation>
    <scope>NUCLEOTIDE SEQUENCE [LARGE SCALE GENOMIC DNA]</scope>
    <source>
        <strain evidence="9 11">KB18</strain>
    </source>
</reference>
<dbReference type="RefSeq" id="WP_066538765.1">
    <property type="nucleotide sequence ID" value="NZ_CP021422.1"/>
</dbReference>
<proteinExistence type="predicted"/>
<gene>
    <name evidence="8" type="ORF">ADH66_16040</name>
    <name evidence="9" type="ORF">I5Q82_06415</name>
</gene>
<evidence type="ECO:0000256" key="7">
    <source>
        <dbReference type="SAM" id="SignalP"/>
    </source>
</evidence>
<evidence type="ECO:0000313" key="8">
    <source>
        <dbReference type="EMBL" id="ASB42031.1"/>
    </source>
</evidence>
<dbReference type="SUPFAM" id="SSF53850">
    <property type="entry name" value="Periplasmic binding protein-like II"/>
    <property type="match status" value="1"/>
</dbReference>
<evidence type="ECO:0000256" key="4">
    <source>
        <dbReference type="ARBA" id="ARBA00023139"/>
    </source>
</evidence>
<feature type="compositionally biased region" description="Low complexity" evidence="6">
    <location>
        <begin position="31"/>
        <end position="47"/>
    </location>
</feature>
<dbReference type="Gene3D" id="3.40.190.10">
    <property type="entry name" value="Periplasmic binding protein-like II"/>
    <property type="match status" value="1"/>
</dbReference>
<evidence type="ECO:0000256" key="3">
    <source>
        <dbReference type="ARBA" id="ARBA00023136"/>
    </source>
</evidence>
<evidence type="ECO:0000256" key="2">
    <source>
        <dbReference type="ARBA" id="ARBA00022729"/>
    </source>
</evidence>
<keyword evidence="5" id="KW-0449">Lipoprotein</keyword>
<keyword evidence="2 7" id="KW-0732">Signal</keyword>
<dbReference type="Proteomes" id="UP000196710">
    <property type="component" value="Chromosome"/>
</dbReference>
<feature type="region of interest" description="Disordered" evidence="6">
    <location>
        <begin position="25"/>
        <end position="58"/>
    </location>
</feature>
<reference evidence="8" key="1">
    <citation type="journal article" date="2017" name="Genome Announc.">
        <title>High-Quality Whole-Genome Sequences of the Oligo-Mouse-Microbiota Bacterial Community.</title>
        <authorList>
            <person name="Garzetti D."/>
            <person name="Brugiroux S."/>
            <person name="Bunk B."/>
            <person name="Pukall R."/>
            <person name="McCoy K.D."/>
            <person name="Macpherson A.J."/>
            <person name="Stecher B."/>
        </authorList>
    </citation>
    <scope>NUCLEOTIDE SEQUENCE</scope>
    <source>
        <strain evidence="8">KB18</strain>
    </source>
</reference>
<evidence type="ECO:0000256" key="1">
    <source>
        <dbReference type="ARBA" id="ARBA00022475"/>
    </source>
</evidence>
<keyword evidence="4" id="KW-0564">Palmitate</keyword>
<dbReference type="PANTHER" id="PTHR43649">
    <property type="entry name" value="ARABINOSE-BINDING PROTEIN-RELATED"/>
    <property type="match status" value="1"/>
</dbReference>
<dbReference type="Proteomes" id="UP000596035">
    <property type="component" value="Chromosome"/>
</dbReference>
<dbReference type="KEGG" id="amur:ADH66_16040"/>
<keyword evidence="10" id="KW-1185">Reference proteome</keyword>
<dbReference type="Pfam" id="PF13416">
    <property type="entry name" value="SBP_bac_8"/>
    <property type="match status" value="1"/>
</dbReference>
<feature type="signal peptide" evidence="7">
    <location>
        <begin position="1"/>
        <end position="22"/>
    </location>
</feature>
<dbReference type="EMBL" id="CP021422">
    <property type="protein sequence ID" value="ASB42031.1"/>
    <property type="molecule type" value="Genomic_DNA"/>
</dbReference>
<dbReference type="EMBL" id="CP065321">
    <property type="protein sequence ID" value="QQR31299.1"/>
    <property type="molecule type" value="Genomic_DNA"/>
</dbReference>
<dbReference type="InterPro" id="IPR050490">
    <property type="entry name" value="Bact_solute-bd_prot1"/>
</dbReference>
<evidence type="ECO:0000313" key="11">
    <source>
        <dbReference type="Proteomes" id="UP000596035"/>
    </source>
</evidence>
<keyword evidence="3" id="KW-0472">Membrane</keyword>
<sequence length="475" mass="51936">MKAKKFLSILLAVLMLMAAFTACGGKEDKNSSSAADSTKSSKTESSAPDASDAGEGPEEAAEITIMMDGDNTPNATNLVLDKLGEMTNTKINMIYTPTDDAATKRSTMAASDTLPDMFRVINVVTEAQEYADAGLIYNLAGLEDKAPNWFKNAGELLNQVPANKDGAIYYVPDGQLGYAYNLNIRTDWLNNLNMEMPTNLDELYDVYYAFTNNDPDGNGKKDTFGLATDSDPRSFDSIFGAYGIPANKNNIVLDDGTVSIYTKHPNYLEAIKYIRRLINDGLVEPDWLTIPPMDKFGKMWNGVAGAMEFQCVGPTNNWMPGRYTEEVTPTFGFAVIEGPDGSKGVSPQFANITGGWCIAARTENIDACLRVADFCCTDEGNDLLYLGVEDVMFKWIDRDNGEYEYLGEYTDGTKQRAEGGFCYSWLCPPAVNCEMRCFNAQTREGVDLAHENMITEGGFRPAPPLLAAAGPGRVP</sequence>